<keyword evidence="2" id="KW-0227">DNA damage</keyword>
<comment type="function">
    <text evidence="5">Involved in DNA double-strand break (DSB) repair and recombination. Promotes the annealing of complementary single-stranded DNA and by stimulation of the RAD51 recombinase.</text>
</comment>
<evidence type="ECO:0000256" key="7">
    <source>
        <dbReference type="SAM" id="MobiDB-lite"/>
    </source>
</evidence>
<dbReference type="InterPro" id="IPR042525">
    <property type="entry name" value="Rad52_Rad59_Rad22_sf"/>
</dbReference>
<evidence type="ECO:0000256" key="1">
    <source>
        <dbReference type="ARBA" id="ARBA00006638"/>
    </source>
</evidence>
<keyword evidence="9" id="KW-1185">Reference proteome</keyword>
<dbReference type="GO" id="GO:0006312">
    <property type="term" value="P:mitotic recombination"/>
    <property type="evidence" value="ECO:0007669"/>
    <property type="project" value="TreeGrafter"/>
</dbReference>
<feature type="compositionally biased region" description="Basic and acidic residues" evidence="7">
    <location>
        <begin position="222"/>
        <end position="232"/>
    </location>
</feature>
<dbReference type="GO" id="GO:0045002">
    <property type="term" value="P:double-strand break repair via single-strand annealing"/>
    <property type="evidence" value="ECO:0007669"/>
    <property type="project" value="TreeGrafter"/>
</dbReference>
<accession>A0A1E3PR27</accession>
<dbReference type="GO" id="GO:0005634">
    <property type="term" value="C:nucleus"/>
    <property type="evidence" value="ECO:0007669"/>
    <property type="project" value="TreeGrafter"/>
</dbReference>
<dbReference type="PANTHER" id="PTHR12132">
    <property type="entry name" value="DNA REPAIR AND RECOMBINATION PROTEIN RAD52, RAD59"/>
    <property type="match status" value="1"/>
</dbReference>
<sequence length="560" mass="62947">MPFIGEQHLHHAPGVMSENPYEGLDDIYLPDGSSTNAYTGLDRLIAIRTGTNPINGTGGFYGLNNDTYDPREPTSPFPSPPMVEKISILQARLDHYTRSAPGQNWRVVALANEVFGCNGWSSQIIKMKIDSMVIDPETKLSNVRSSATVRITLNDGMFHEANGFGQIKNSKSRGVALQKCQKEAVTNAIKRAWMTISHILDLMPQNLSNTFPTRKQNNFSESTDKISRDSGPDIETIKASEESIIEANGQHDIKPKDLLTKYSSVDSNDHYQQTTLYRPPTTSTFNFNSEIQLPLLPTSQNSGYAPIQGPPIIYNTVQSVVNSPENSYQSNNLKADFTNDVAHYLEIENVDTIGPKEDSHHAILNNNLQQPIKNDEETNNDINTIHGPILQSFQPIDCLESIDSDYEEHIGIRPVLDEEINISFSQTGEMIIIREHDRLAAVAETATGKDDNIQGYSERAILDEEVTVSFPQQGDPIVTKEYERQATLSQNDDQDFVFYDGESEFHEGENEFYDDDKKFLNDEDEFCNNDVEFCDDENKFCDDNNELRGVDLISLEDTYC</sequence>
<organism evidence="8 9">
    <name type="scientific">Nadsonia fulvescens var. elongata DSM 6958</name>
    <dbReference type="NCBI Taxonomy" id="857566"/>
    <lineage>
        <taxon>Eukaryota</taxon>
        <taxon>Fungi</taxon>
        <taxon>Dikarya</taxon>
        <taxon>Ascomycota</taxon>
        <taxon>Saccharomycotina</taxon>
        <taxon>Dipodascomycetes</taxon>
        <taxon>Dipodascales</taxon>
        <taxon>Dipodascales incertae sedis</taxon>
        <taxon>Nadsonia</taxon>
    </lineage>
</organism>
<evidence type="ECO:0000256" key="2">
    <source>
        <dbReference type="ARBA" id="ARBA00022763"/>
    </source>
</evidence>
<protein>
    <recommendedName>
        <fullName evidence="6">DNA repair and recombination protein RAD52</fullName>
    </recommendedName>
</protein>
<feature type="region of interest" description="Disordered" evidence="7">
    <location>
        <begin position="212"/>
        <end position="232"/>
    </location>
</feature>
<name>A0A1E3PR27_9ASCO</name>
<dbReference type="AlphaFoldDB" id="A0A1E3PR27"/>
<gene>
    <name evidence="8" type="ORF">NADFUDRAFT_44599</name>
</gene>
<keyword evidence="3" id="KW-0233">DNA recombination</keyword>
<evidence type="ECO:0000256" key="3">
    <source>
        <dbReference type="ARBA" id="ARBA00023172"/>
    </source>
</evidence>
<evidence type="ECO:0000313" key="8">
    <source>
        <dbReference type="EMBL" id="ODQ67883.1"/>
    </source>
</evidence>
<dbReference type="OrthoDB" id="206565at2759"/>
<feature type="compositionally biased region" description="Polar residues" evidence="7">
    <location>
        <begin position="212"/>
        <end position="221"/>
    </location>
</feature>
<dbReference type="PANTHER" id="PTHR12132:SF1">
    <property type="entry name" value="DNA REPAIR PROTEIN RAD52 HOMOLOG"/>
    <property type="match status" value="1"/>
</dbReference>
<evidence type="ECO:0000313" key="9">
    <source>
        <dbReference type="Proteomes" id="UP000095009"/>
    </source>
</evidence>
<evidence type="ECO:0000256" key="4">
    <source>
        <dbReference type="ARBA" id="ARBA00023204"/>
    </source>
</evidence>
<evidence type="ECO:0000256" key="5">
    <source>
        <dbReference type="ARBA" id="ARBA00037138"/>
    </source>
</evidence>
<dbReference type="STRING" id="857566.A0A1E3PR27"/>
<dbReference type="Gene3D" id="3.30.390.80">
    <property type="entry name" value="DNA repair protein Rad52/59/22"/>
    <property type="match status" value="1"/>
</dbReference>
<dbReference type="Pfam" id="PF04098">
    <property type="entry name" value="Rad52_Rad22"/>
    <property type="match status" value="1"/>
</dbReference>
<dbReference type="GO" id="GO:0000724">
    <property type="term" value="P:double-strand break repair via homologous recombination"/>
    <property type="evidence" value="ECO:0007669"/>
    <property type="project" value="TreeGrafter"/>
</dbReference>
<reference evidence="8 9" key="1">
    <citation type="journal article" date="2016" name="Proc. Natl. Acad. Sci. U.S.A.">
        <title>Comparative genomics of biotechnologically important yeasts.</title>
        <authorList>
            <person name="Riley R."/>
            <person name="Haridas S."/>
            <person name="Wolfe K.H."/>
            <person name="Lopes M.R."/>
            <person name="Hittinger C.T."/>
            <person name="Goeker M."/>
            <person name="Salamov A.A."/>
            <person name="Wisecaver J.H."/>
            <person name="Long T.M."/>
            <person name="Calvey C.H."/>
            <person name="Aerts A.L."/>
            <person name="Barry K.W."/>
            <person name="Choi C."/>
            <person name="Clum A."/>
            <person name="Coughlan A.Y."/>
            <person name="Deshpande S."/>
            <person name="Douglass A.P."/>
            <person name="Hanson S.J."/>
            <person name="Klenk H.-P."/>
            <person name="LaButti K.M."/>
            <person name="Lapidus A."/>
            <person name="Lindquist E.A."/>
            <person name="Lipzen A.M."/>
            <person name="Meier-Kolthoff J.P."/>
            <person name="Ohm R.A."/>
            <person name="Otillar R.P."/>
            <person name="Pangilinan J.L."/>
            <person name="Peng Y."/>
            <person name="Rokas A."/>
            <person name="Rosa C.A."/>
            <person name="Scheuner C."/>
            <person name="Sibirny A.A."/>
            <person name="Slot J.C."/>
            <person name="Stielow J.B."/>
            <person name="Sun H."/>
            <person name="Kurtzman C.P."/>
            <person name="Blackwell M."/>
            <person name="Grigoriev I.V."/>
            <person name="Jeffries T.W."/>
        </authorList>
    </citation>
    <scope>NUCLEOTIDE SEQUENCE [LARGE SCALE GENOMIC DNA]</scope>
    <source>
        <strain evidence="8 9">DSM 6958</strain>
    </source>
</reference>
<proteinExistence type="inferred from homology"/>
<comment type="similarity">
    <text evidence="1">Belongs to the RAD52 family.</text>
</comment>
<keyword evidence="4" id="KW-0234">DNA repair</keyword>
<dbReference type="EMBL" id="KV454406">
    <property type="protein sequence ID" value="ODQ67883.1"/>
    <property type="molecule type" value="Genomic_DNA"/>
</dbReference>
<dbReference type="Proteomes" id="UP000095009">
    <property type="component" value="Unassembled WGS sequence"/>
</dbReference>
<dbReference type="SUPFAM" id="SSF54768">
    <property type="entry name" value="dsRNA-binding domain-like"/>
    <property type="match status" value="1"/>
</dbReference>
<dbReference type="InterPro" id="IPR041247">
    <property type="entry name" value="Rad52_fam"/>
</dbReference>
<evidence type="ECO:0000256" key="6">
    <source>
        <dbReference type="ARBA" id="ARBA00041062"/>
    </source>
</evidence>
<dbReference type="InterPro" id="IPR007232">
    <property type="entry name" value="Rad52_Rad59_Rad22"/>
</dbReference>